<dbReference type="CDD" id="cd07377">
    <property type="entry name" value="WHTH_GntR"/>
    <property type="match status" value="1"/>
</dbReference>
<evidence type="ECO:0000313" key="7">
    <source>
        <dbReference type="EMBL" id="EID72322.1"/>
    </source>
</evidence>
<dbReference type="InterPro" id="IPR015424">
    <property type="entry name" value="PyrdxlP-dep_Trfase"/>
</dbReference>
<dbReference type="PANTHER" id="PTHR46577:SF1">
    <property type="entry name" value="HTH-TYPE TRANSCRIPTIONAL REGULATORY PROTEIN GABR"/>
    <property type="match status" value="1"/>
</dbReference>
<dbReference type="Pfam" id="PF00392">
    <property type="entry name" value="GntR"/>
    <property type="match status" value="1"/>
</dbReference>
<dbReference type="InterPro" id="IPR036390">
    <property type="entry name" value="WH_DNA-bd_sf"/>
</dbReference>
<gene>
    <name evidence="7" type="ORF">W5A_12481</name>
</gene>
<dbReference type="InterPro" id="IPR015421">
    <property type="entry name" value="PyrdxlP-dep_Trfase_major"/>
</dbReference>
<dbReference type="PROSITE" id="PS50949">
    <property type="entry name" value="HTH_GNTR"/>
    <property type="match status" value="1"/>
</dbReference>
<keyword evidence="2" id="KW-0663">Pyridoxal phosphate</keyword>
<keyword evidence="8" id="KW-1185">Reference proteome</keyword>
<dbReference type="Gene3D" id="3.40.640.10">
    <property type="entry name" value="Type I PLP-dependent aspartate aminotransferase-like (Major domain)"/>
    <property type="match status" value="1"/>
</dbReference>
<dbReference type="OrthoDB" id="594134at2"/>
<comment type="caution">
    <text evidence="7">The sequence shown here is derived from an EMBL/GenBank/DDBJ whole genome shotgun (WGS) entry which is preliminary data.</text>
</comment>
<keyword evidence="4" id="KW-0238">DNA-binding</keyword>
<evidence type="ECO:0000256" key="2">
    <source>
        <dbReference type="ARBA" id="ARBA00022898"/>
    </source>
</evidence>
<dbReference type="PANTHER" id="PTHR46577">
    <property type="entry name" value="HTH-TYPE TRANSCRIPTIONAL REGULATORY PROTEIN GABR"/>
    <property type="match status" value="1"/>
</dbReference>
<dbReference type="InterPro" id="IPR004839">
    <property type="entry name" value="Aminotransferase_I/II_large"/>
</dbReference>
<dbReference type="Gene3D" id="1.10.10.10">
    <property type="entry name" value="Winged helix-like DNA-binding domain superfamily/Winged helix DNA-binding domain"/>
    <property type="match status" value="1"/>
</dbReference>
<sequence>MKDSPVNSLVSSIIEIDRNSSIAIYIQIANHIEKAIQQGILIPGQKIPGARTLASQIGTHRNTVTAAYEELYTQGWIEIKANKGAFIATVLPQINLEHSTTQHYPSHTGFHFKTSVLLESVYESTSCEFIFTDGTPDIRLTQINDLSRLYSANMKRTSNRRKMNYYSQEGSQYFKQNLCTYLNTSRGLNISIDNMLITRSIEMSLFIISEIIIEPDHYVVVPNPGYFAANMVFHKNTKNILTIPVDEQGMKIDELERLCEKYPIRMVYTIPQNQYPTTSNLSAARRMQLLHLAQEYRFIIIEDNHDYDFHYENNPLLPLSTIDKSGMVIYLGSFGKSLAPGFRTGFIIAPENLIREMKKFLGIIDRQGDVLMEQALGELIEEGAIQRHLKRSIKIYKERRDLMASLLEKELEEWIQFQKPTGGLAFWITFKKSVNLMQLKRQSAHYGLFIPRTLLYQNIHFTAMRIGFGHLNENEMYQNISLLKKALLKLNKEETSTLKMN</sequence>
<proteinExistence type="inferred from homology"/>
<dbReference type="AlphaFoldDB" id="I0W7F6"/>
<evidence type="ECO:0000256" key="3">
    <source>
        <dbReference type="ARBA" id="ARBA00023015"/>
    </source>
</evidence>
<evidence type="ECO:0000259" key="6">
    <source>
        <dbReference type="PROSITE" id="PS50949"/>
    </source>
</evidence>
<dbReference type="Proteomes" id="UP000005938">
    <property type="component" value="Unassembled WGS sequence"/>
</dbReference>
<keyword evidence="5" id="KW-0804">Transcription</keyword>
<dbReference type="SMART" id="SM00345">
    <property type="entry name" value="HTH_GNTR"/>
    <property type="match status" value="1"/>
</dbReference>
<evidence type="ECO:0000256" key="1">
    <source>
        <dbReference type="ARBA" id="ARBA00005384"/>
    </source>
</evidence>
<dbReference type="GO" id="GO:0003677">
    <property type="term" value="F:DNA binding"/>
    <property type="evidence" value="ECO:0007669"/>
    <property type="project" value="UniProtKB-KW"/>
</dbReference>
<reference evidence="7 8" key="1">
    <citation type="journal article" date="2012" name="J. Bacteriol.">
        <title>Genome Sequence of the Halotolerant Bacterium Imtechella halotolerans K1T.</title>
        <authorList>
            <person name="Kumar S."/>
            <person name="Vikram S."/>
            <person name="Subramanian S."/>
            <person name="Raghava G.P."/>
            <person name="Pinnaka A.K."/>
        </authorList>
    </citation>
    <scope>NUCLEOTIDE SEQUENCE [LARGE SCALE GENOMIC DNA]</scope>
    <source>
        <strain evidence="7 8">K1</strain>
    </source>
</reference>
<dbReference type="Pfam" id="PF00155">
    <property type="entry name" value="Aminotran_1_2"/>
    <property type="match status" value="1"/>
</dbReference>
<evidence type="ECO:0000313" key="8">
    <source>
        <dbReference type="Proteomes" id="UP000005938"/>
    </source>
</evidence>
<organism evidence="7 8">
    <name type="scientific">Imtechella halotolerans K1</name>
    <dbReference type="NCBI Taxonomy" id="946077"/>
    <lineage>
        <taxon>Bacteria</taxon>
        <taxon>Pseudomonadati</taxon>
        <taxon>Bacteroidota</taxon>
        <taxon>Flavobacteriia</taxon>
        <taxon>Flavobacteriales</taxon>
        <taxon>Flavobacteriaceae</taxon>
        <taxon>Imtechella</taxon>
    </lineage>
</organism>
<evidence type="ECO:0000256" key="4">
    <source>
        <dbReference type="ARBA" id="ARBA00023125"/>
    </source>
</evidence>
<name>I0W7F6_9FLAO</name>
<keyword evidence="3" id="KW-0805">Transcription regulation</keyword>
<dbReference type="InterPro" id="IPR036388">
    <property type="entry name" value="WH-like_DNA-bd_sf"/>
</dbReference>
<accession>I0W7F6</accession>
<feature type="domain" description="HTH gntR-type" evidence="6">
    <location>
        <begin position="22"/>
        <end position="90"/>
    </location>
</feature>
<dbReference type="GO" id="GO:0030170">
    <property type="term" value="F:pyridoxal phosphate binding"/>
    <property type="evidence" value="ECO:0007669"/>
    <property type="project" value="InterPro"/>
</dbReference>
<dbReference type="eggNOG" id="COG1167">
    <property type="taxonomic scope" value="Bacteria"/>
</dbReference>
<evidence type="ECO:0000256" key="5">
    <source>
        <dbReference type="ARBA" id="ARBA00023163"/>
    </source>
</evidence>
<dbReference type="CDD" id="cd00609">
    <property type="entry name" value="AAT_like"/>
    <property type="match status" value="1"/>
</dbReference>
<comment type="similarity">
    <text evidence="1">In the C-terminal section; belongs to the class-I pyridoxal-phosphate-dependent aminotransferase family.</text>
</comment>
<protein>
    <submittedName>
        <fullName evidence="7">GntR family transcriptional regulator</fullName>
    </submittedName>
</protein>
<dbReference type="EMBL" id="AJJU01000037">
    <property type="protein sequence ID" value="EID72322.1"/>
    <property type="molecule type" value="Genomic_DNA"/>
</dbReference>
<dbReference type="SUPFAM" id="SSF53383">
    <property type="entry name" value="PLP-dependent transferases"/>
    <property type="match status" value="1"/>
</dbReference>
<dbReference type="InterPro" id="IPR000524">
    <property type="entry name" value="Tscrpt_reg_HTH_GntR"/>
</dbReference>
<dbReference type="GO" id="GO:0003700">
    <property type="term" value="F:DNA-binding transcription factor activity"/>
    <property type="evidence" value="ECO:0007669"/>
    <property type="project" value="InterPro"/>
</dbReference>
<dbReference type="InterPro" id="IPR051446">
    <property type="entry name" value="HTH_trans_reg/aminotransferase"/>
</dbReference>
<dbReference type="STRING" id="946077.W5A_12481"/>
<dbReference type="SUPFAM" id="SSF46785">
    <property type="entry name" value="Winged helix' DNA-binding domain"/>
    <property type="match status" value="1"/>
</dbReference>
<dbReference type="PATRIC" id="fig|946077.3.peg.2523"/>
<dbReference type="RefSeq" id="WP_008241187.1">
    <property type="nucleotide sequence ID" value="NZ_AJJU01000037.1"/>
</dbReference>